<organism evidence="9">
    <name type="scientific">Panicum hallii</name>
    <dbReference type="NCBI Taxonomy" id="206008"/>
    <lineage>
        <taxon>Eukaryota</taxon>
        <taxon>Viridiplantae</taxon>
        <taxon>Streptophyta</taxon>
        <taxon>Embryophyta</taxon>
        <taxon>Tracheophyta</taxon>
        <taxon>Spermatophyta</taxon>
        <taxon>Magnoliopsida</taxon>
        <taxon>Liliopsida</taxon>
        <taxon>Poales</taxon>
        <taxon>Poaceae</taxon>
        <taxon>PACMAD clade</taxon>
        <taxon>Panicoideae</taxon>
        <taxon>Panicodae</taxon>
        <taxon>Paniceae</taxon>
        <taxon>Panicinae</taxon>
        <taxon>Panicum</taxon>
        <taxon>Panicum sect. Panicum</taxon>
    </lineage>
</organism>
<dbReference type="SUPFAM" id="SSF57863">
    <property type="entry name" value="ArfGap/RecO-like zinc finger"/>
    <property type="match status" value="1"/>
</dbReference>
<dbReference type="EMBL" id="CM008048">
    <property type="protein sequence ID" value="PAN19799.1"/>
    <property type="molecule type" value="Genomic_DNA"/>
</dbReference>
<keyword evidence="4" id="KW-0862">Zinc</keyword>
<dbReference type="CDD" id="cd08204">
    <property type="entry name" value="ArfGap"/>
    <property type="match status" value="1"/>
</dbReference>
<dbReference type="GO" id="GO:0008270">
    <property type="term" value="F:zinc ion binding"/>
    <property type="evidence" value="ECO:0007669"/>
    <property type="project" value="UniProtKB-KW"/>
</dbReference>
<dbReference type="Gene3D" id="1.10.220.150">
    <property type="entry name" value="Arf GTPase activating protein"/>
    <property type="match status" value="1"/>
</dbReference>
<evidence type="ECO:0000259" key="8">
    <source>
        <dbReference type="PROSITE" id="PS50115"/>
    </source>
</evidence>
<evidence type="ECO:0000259" key="7">
    <source>
        <dbReference type="PROSITE" id="PS50004"/>
    </source>
</evidence>
<dbReference type="InterPro" id="IPR000008">
    <property type="entry name" value="C2_dom"/>
</dbReference>
<evidence type="ECO:0000256" key="5">
    <source>
        <dbReference type="ARBA" id="ARBA00022837"/>
    </source>
</evidence>
<dbReference type="AlphaFoldDB" id="A0A2S3HCH5"/>
<dbReference type="Gramene" id="PAN19799">
    <property type="protein sequence ID" value="PAN19799"/>
    <property type="gene ID" value="PAHAL_3G300400"/>
</dbReference>
<dbReference type="InterPro" id="IPR035892">
    <property type="entry name" value="C2_domain_sf"/>
</dbReference>
<dbReference type="Gene3D" id="2.60.40.150">
    <property type="entry name" value="C2 domain"/>
    <property type="match status" value="1"/>
</dbReference>
<name>A0A2S3HCH5_9POAL</name>
<evidence type="ECO:0000256" key="6">
    <source>
        <dbReference type="PROSITE-ProRule" id="PRU00288"/>
    </source>
</evidence>
<accession>A0A2S3HCH5</accession>
<dbReference type="PROSITE" id="PS50004">
    <property type="entry name" value="C2"/>
    <property type="match status" value="1"/>
</dbReference>
<feature type="domain" description="Arf-GAP" evidence="8">
    <location>
        <begin position="49"/>
        <end position="163"/>
    </location>
</feature>
<dbReference type="Pfam" id="PF00168">
    <property type="entry name" value="C2"/>
    <property type="match status" value="1"/>
</dbReference>
<sequence>MERDGMEGNNLLHFLDTPSAHYRLNCDGRFEAENDGDDRSDASDPANARELLECLLNQPANKFCADCGIPDPKWAALPFGAFICIKCSGTHRSLGVHISKVISVNLDEWTDEEVHCLAESGGNSVVNTRYEAFLPENKKIKQDCSTEERNDFIRKKYQFQQFVCDPQFSCPLPLNKKHAQDKHQQHNSNKHGFGHAFRNSWRKKDSDSKGLKKMSDVGMIEFVGLIKVNIVKGTDLAVRDVMSSDPYVMINLGHQSMKTKVIKNTLNPIWNERLMLSIPDPIPPLKLQVFDKDTFSSDDRMGEADVDIRPLIAATKEHENSTITELTELYRWSASEDSNGVLAKDSVISIANGKVKQEITLKLQNVERGELEIEIECVPLSQ</sequence>
<evidence type="ECO:0008006" key="10">
    <source>
        <dbReference type="Google" id="ProtNLM"/>
    </source>
</evidence>
<evidence type="ECO:0000313" key="9">
    <source>
        <dbReference type="EMBL" id="PAN19799.1"/>
    </source>
</evidence>
<protein>
    <recommendedName>
        <fullName evidence="10">Arf-GAP domain-containing protein</fullName>
    </recommendedName>
</protein>
<dbReference type="Proteomes" id="UP000243499">
    <property type="component" value="Chromosome 3"/>
</dbReference>
<evidence type="ECO:0000256" key="3">
    <source>
        <dbReference type="ARBA" id="ARBA00022771"/>
    </source>
</evidence>
<dbReference type="PRINTS" id="PR00405">
    <property type="entry name" value="REVINTRACTNG"/>
</dbReference>
<keyword evidence="3 6" id="KW-0863">Zinc-finger</keyword>
<dbReference type="FunFam" id="2.60.40.150:FF:000190">
    <property type="entry name" value="ADP-ribosylation factor GTPase-activating protein AGD12"/>
    <property type="match status" value="1"/>
</dbReference>
<keyword evidence="1" id="KW-0343">GTPase activation</keyword>
<keyword evidence="5" id="KW-0106">Calcium</keyword>
<dbReference type="InterPro" id="IPR037278">
    <property type="entry name" value="ARFGAP/RecO"/>
</dbReference>
<dbReference type="PANTHER" id="PTHR46220">
    <property type="entry name" value="ADP-RIBOSYLATION FACTOR GTPASE-ACTIVATING PROTEIN AGD12"/>
    <property type="match status" value="1"/>
</dbReference>
<dbReference type="Pfam" id="PF01412">
    <property type="entry name" value="ArfGap"/>
    <property type="match status" value="1"/>
</dbReference>
<dbReference type="PROSITE" id="PS50115">
    <property type="entry name" value="ARFGAP"/>
    <property type="match status" value="1"/>
</dbReference>
<proteinExistence type="predicted"/>
<dbReference type="CDD" id="cd04038">
    <property type="entry name" value="C2_ArfGAP"/>
    <property type="match status" value="1"/>
</dbReference>
<evidence type="ECO:0000256" key="1">
    <source>
        <dbReference type="ARBA" id="ARBA00022468"/>
    </source>
</evidence>
<dbReference type="InterPro" id="IPR001164">
    <property type="entry name" value="ArfGAP_dom"/>
</dbReference>
<dbReference type="SMART" id="SM00105">
    <property type="entry name" value="ArfGap"/>
    <property type="match status" value="1"/>
</dbReference>
<dbReference type="PANTHER" id="PTHR46220:SF7">
    <property type="entry name" value="OS05G0382000 PROTEIN"/>
    <property type="match status" value="1"/>
</dbReference>
<dbReference type="FunFam" id="1.10.220.150:FF:000009">
    <property type="entry name" value="stromal membrane-associated protein 1 isoform X1"/>
    <property type="match status" value="1"/>
</dbReference>
<evidence type="ECO:0000256" key="2">
    <source>
        <dbReference type="ARBA" id="ARBA00022723"/>
    </source>
</evidence>
<reference evidence="9" key="1">
    <citation type="submission" date="2018-04" db="EMBL/GenBank/DDBJ databases">
        <title>WGS assembly of Panicum hallii.</title>
        <authorList>
            <person name="Lovell J."/>
            <person name="Jenkins J."/>
            <person name="Lowry D."/>
            <person name="Mamidi S."/>
            <person name="Sreedasyam A."/>
            <person name="Weng X."/>
            <person name="Barry K."/>
            <person name="Bonette J."/>
            <person name="Campitelli B."/>
            <person name="Daum C."/>
            <person name="Gordon S."/>
            <person name="Gould B."/>
            <person name="Lipzen A."/>
            <person name="Macqueen A."/>
            <person name="Palacio-Mejia J."/>
            <person name="Plott C."/>
            <person name="Shakirov E."/>
            <person name="Shu S."/>
            <person name="Yoshinaga Y."/>
            <person name="Zane M."/>
            <person name="Rokhsar D."/>
            <person name="Grimwood J."/>
            <person name="Schmutz J."/>
            <person name="Juenger T."/>
        </authorList>
    </citation>
    <scope>NUCLEOTIDE SEQUENCE [LARGE SCALE GENOMIC DNA]</scope>
    <source>
        <strain evidence="9">FIL2</strain>
    </source>
</reference>
<dbReference type="GO" id="GO:0005096">
    <property type="term" value="F:GTPase activator activity"/>
    <property type="evidence" value="ECO:0007669"/>
    <property type="project" value="UniProtKB-KW"/>
</dbReference>
<keyword evidence="2" id="KW-0479">Metal-binding</keyword>
<gene>
    <name evidence="9" type="ORF">PAHAL_3G300400</name>
</gene>
<dbReference type="InterPro" id="IPR044518">
    <property type="entry name" value="ARF_GAP_AGD11/12/13"/>
</dbReference>
<dbReference type="InterPro" id="IPR038508">
    <property type="entry name" value="ArfGAP_dom_sf"/>
</dbReference>
<dbReference type="SUPFAM" id="SSF49562">
    <property type="entry name" value="C2 domain (Calcium/lipid-binding domain, CaLB)"/>
    <property type="match status" value="1"/>
</dbReference>
<dbReference type="GO" id="GO:0005543">
    <property type="term" value="F:phospholipid binding"/>
    <property type="evidence" value="ECO:0007669"/>
    <property type="project" value="InterPro"/>
</dbReference>
<dbReference type="SMART" id="SM00239">
    <property type="entry name" value="C2"/>
    <property type="match status" value="1"/>
</dbReference>
<evidence type="ECO:0000256" key="4">
    <source>
        <dbReference type="ARBA" id="ARBA00022833"/>
    </source>
</evidence>
<feature type="domain" description="C2" evidence="7">
    <location>
        <begin position="206"/>
        <end position="322"/>
    </location>
</feature>